<feature type="region of interest" description="Disordered" evidence="2">
    <location>
        <begin position="214"/>
        <end position="238"/>
    </location>
</feature>
<keyword evidence="3" id="KW-0732">Signal</keyword>
<dbReference type="EMBL" id="CP022685">
    <property type="protein sequence ID" value="ATL30212.1"/>
    <property type="molecule type" value="Genomic_DNA"/>
</dbReference>
<dbReference type="RefSeq" id="WP_199843248.1">
    <property type="nucleotide sequence ID" value="NZ_CP022685.1"/>
</dbReference>
<accession>A0A291QF32</accession>
<name>A0A291QF32_9ACTN</name>
<dbReference type="Proteomes" id="UP000221011">
    <property type="component" value="Chromosome"/>
</dbReference>
<dbReference type="KEGG" id="sfk:KY5_5194c"/>
<proteinExistence type="predicted"/>
<feature type="coiled-coil region" evidence="1">
    <location>
        <begin position="439"/>
        <end position="470"/>
    </location>
</feature>
<dbReference type="InterPro" id="IPR007621">
    <property type="entry name" value="TPM_dom"/>
</dbReference>
<gene>
    <name evidence="5" type="ORF">KY5_5194c</name>
</gene>
<protein>
    <submittedName>
        <fullName evidence="5">Fibrillarin</fullName>
    </submittedName>
</protein>
<keyword evidence="6" id="KW-1185">Reference proteome</keyword>
<feature type="chain" id="PRO_5012268160" evidence="3">
    <location>
        <begin position="34"/>
        <end position="699"/>
    </location>
</feature>
<evidence type="ECO:0000256" key="2">
    <source>
        <dbReference type="SAM" id="MobiDB-lite"/>
    </source>
</evidence>
<evidence type="ECO:0000259" key="4">
    <source>
        <dbReference type="Pfam" id="PF04536"/>
    </source>
</evidence>
<feature type="signal peptide" evidence="3">
    <location>
        <begin position="1"/>
        <end position="33"/>
    </location>
</feature>
<evidence type="ECO:0000313" key="5">
    <source>
        <dbReference type="EMBL" id="ATL30212.1"/>
    </source>
</evidence>
<organism evidence="5 6">
    <name type="scientific">Streptomyces formicae</name>
    <dbReference type="NCBI Taxonomy" id="1616117"/>
    <lineage>
        <taxon>Bacteria</taxon>
        <taxon>Bacillati</taxon>
        <taxon>Actinomycetota</taxon>
        <taxon>Actinomycetes</taxon>
        <taxon>Kitasatosporales</taxon>
        <taxon>Streptomycetaceae</taxon>
        <taxon>Streptomyces</taxon>
    </lineage>
</organism>
<feature type="compositionally biased region" description="Basic residues" evidence="2">
    <location>
        <begin position="690"/>
        <end position="699"/>
    </location>
</feature>
<reference evidence="5 6" key="1">
    <citation type="submission" date="2017-08" db="EMBL/GenBank/DDBJ databases">
        <title>Complete Genome Sequence of Streptomyces formicae KY5, the formicamycin producer.</title>
        <authorList>
            <person name="Holmes N.A."/>
            <person name="Devine R."/>
            <person name="Qin Z."/>
            <person name="Seipke R.F."/>
            <person name="Wilkinson B."/>
            <person name="Hutchings M.I."/>
        </authorList>
    </citation>
    <scope>NUCLEOTIDE SEQUENCE [LARGE SCALE GENOMIC DNA]</scope>
    <source>
        <strain evidence="5 6">KY5</strain>
    </source>
</reference>
<evidence type="ECO:0000313" key="6">
    <source>
        <dbReference type="Proteomes" id="UP000221011"/>
    </source>
</evidence>
<sequence>MTPPSHLAGRAAAAAVAVLLAWFPLLCPPRAFADDPVTLSRTGQITDKAGALGDRKDAAEQALDRLYDDRGVQLFVAYVRDFSGRSAQSWADATARRNGLGIDDVLLAVATRDRQFAYSVDDASRLTDAQLRDVATTAIRPALRENDWAGAAVGAANGYRAVLAGQPVPTPAITPGSADPGADDDGSTAGDLVLPVVAVGAAGIAATVAYKRRRKRVTTRTTPGGGRGRGTGKDLTPLPELDQQASRLLVETDDAIRTSTEELGFATAQYGEEAAEPFSAALTYAQAELTAAFRLRQELDDAFPEDDPTRRRMLDEIVARCTEAGRRLDAETAGFDQLRALEKNAPAALEHAETVFRQVAGRTNAAGETLDALRATYAPSASASVVGHVEQAKDRLVFATTHLNQARQSLDAGESGNAAVHLRAAEGAVDQAGTFVDAVDRLADELARAAEKLTAALTDAEADLADARGLLEGTAEGVSTADLRGRVARAESVVAEVRGRTSAGPYDPIEALRRVEEADAALDAALAGAREREVTDRRARSLLAQALLTARSAVGVAADFVTTHRGAVGSEARTRLAEAQRHLGQAEAAQDDDATAALADAQQADALARQAQQLAERDVRGYGNPYGGLGGGGGRGGGTGGAVLGGIILGELLGGMGRGMGGGAGGGGGHYGGGGFGGGGPGSFGGGGTRGRRGGGGRF</sequence>
<keyword evidence="1" id="KW-0175">Coiled coil</keyword>
<dbReference type="Pfam" id="PF04536">
    <property type="entry name" value="TPM_phosphatase"/>
    <property type="match status" value="1"/>
</dbReference>
<feature type="region of interest" description="Disordered" evidence="2">
    <location>
        <begin position="680"/>
        <end position="699"/>
    </location>
</feature>
<evidence type="ECO:0000256" key="1">
    <source>
        <dbReference type="SAM" id="Coils"/>
    </source>
</evidence>
<dbReference type="Gene3D" id="3.10.310.50">
    <property type="match status" value="1"/>
</dbReference>
<dbReference type="AlphaFoldDB" id="A0A291QF32"/>
<feature type="compositionally biased region" description="Gly residues" evidence="2">
    <location>
        <begin position="680"/>
        <end position="689"/>
    </location>
</feature>
<evidence type="ECO:0000256" key="3">
    <source>
        <dbReference type="SAM" id="SignalP"/>
    </source>
</evidence>
<feature type="domain" description="TPM" evidence="4">
    <location>
        <begin position="45"/>
        <end position="160"/>
    </location>
</feature>